<dbReference type="PRINTS" id="PR01415">
    <property type="entry name" value="ANKYRIN"/>
</dbReference>
<feature type="compositionally biased region" description="Basic and acidic residues" evidence="4">
    <location>
        <begin position="20"/>
        <end position="30"/>
    </location>
</feature>
<dbReference type="Pfam" id="PF13857">
    <property type="entry name" value="Ank_5"/>
    <property type="match status" value="1"/>
</dbReference>
<dbReference type="PROSITE" id="PS50297">
    <property type="entry name" value="ANK_REP_REGION"/>
    <property type="match status" value="3"/>
</dbReference>
<organism evidence="5">
    <name type="scientific">Neospora caninum (strain Liverpool)</name>
    <dbReference type="NCBI Taxonomy" id="572307"/>
    <lineage>
        <taxon>Eukaryota</taxon>
        <taxon>Sar</taxon>
        <taxon>Alveolata</taxon>
        <taxon>Apicomplexa</taxon>
        <taxon>Conoidasida</taxon>
        <taxon>Coccidia</taxon>
        <taxon>Eucoccidiorida</taxon>
        <taxon>Eimeriorina</taxon>
        <taxon>Sarcocystidae</taxon>
        <taxon>Neospora</taxon>
    </lineage>
</organism>
<sequence length="418" mass="45389">MSARSPHNSPPVFPPVSIQTEREGLGESRAVHAAGDSGEEDLGASWLGSHAGGRSGAVEARGRKKKSESDLRRAARRAEQRAKQEERDSKEDACTATEKDGKGEAEDRRGRGKRDKTDQVDREERDMLRLSRAGDLEGVKNLLGVTISPQGYKCMPDKTFLLNCKDTLQRTALHLAAFEGHKDLVRLLLRCGASPKACAQDGLTPLHFAAQKGHTETLEMLLRGGANVHALVHRGRRSALHFACKNAHLNAALLLVQYGGDLDLENAQGETPLNGLSEEIQGLLRQAATVAVKRGAGSSKSRSKLADGKAARAEEDSRQDEDGKLGEGQEEGAEPAPDSAARMIGPLLSEEAAARISVEGSLAEDGDIRRKREREEDDDEHESKKERRIGTHEERKRPAAPTNRARLPVICAAQDDED</sequence>
<gene>
    <name evidence="5" type="ORF">BN1204_051660</name>
</gene>
<dbReference type="SMART" id="SM00248">
    <property type="entry name" value="ANK"/>
    <property type="match status" value="3"/>
</dbReference>
<dbReference type="Gene3D" id="1.25.40.20">
    <property type="entry name" value="Ankyrin repeat-containing domain"/>
    <property type="match status" value="1"/>
</dbReference>
<feature type="repeat" description="ANK" evidence="3">
    <location>
        <begin position="201"/>
        <end position="233"/>
    </location>
</feature>
<dbReference type="EMBL" id="LN714485">
    <property type="protein sequence ID" value="CEL69455.1"/>
    <property type="molecule type" value="Genomic_DNA"/>
</dbReference>
<reference evidence="5" key="1">
    <citation type="journal article" date="2015" name="PLoS ONE">
        <title>Comprehensive Evaluation of Toxoplasma gondii VEG and Neospora caninum LIV Genomes with Tachyzoite Stage Transcriptome and Proteome Defines Novel Transcript Features.</title>
        <authorList>
            <person name="Ramaprasad A."/>
            <person name="Mourier T."/>
            <person name="Naeem R."/>
            <person name="Malas T.B."/>
            <person name="Moussa E."/>
            <person name="Panigrahi A."/>
            <person name="Vermont S.J."/>
            <person name="Otto T.D."/>
            <person name="Wastling J."/>
            <person name="Pain A."/>
        </authorList>
    </citation>
    <scope>NUCLEOTIDE SEQUENCE</scope>
    <source>
        <strain evidence="5">Liverpool</strain>
    </source>
</reference>
<dbReference type="GO" id="GO:0085020">
    <property type="term" value="P:protein K6-linked ubiquitination"/>
    <property type="evidence" value="ECO:0007669"/>
    <property type="project" value="TreeGrafter"/>
</dbReference>
<proteinExistence type="predicted"/>
<evidence type="ECO:0000256" key="1">
    <source>
        <dbReference type="ARBA" id="ARBA00022737"/>
    </source>
</evidence>
<keyword evidence="1" id="KW-0677">Repeat</keyword>
<feature type="compositionally biased region" description="Basic and acidic residues" evidence="4">
    <location>
        <begin position="67"/>
        <end position="127"/>
    </location>
</feature>
<name>A0A0F7ULS6_NEOCL</name>
<evidence type="ECO:0000256" key="2">
    <source>
        <dbReference type="ARBA" id="ARBA00023043"/>
    </source>
</evidence>
<feature type="region of interest" description="Disordered" evidence="4">
    <location>
        <begin position="292"/>
        <end position="418"/>
    </location>
</feature>
<accession>A0A0F7ULS6</accession>
<dbReference type="InterPro" id="IPR036770">
    <property type="entry name" value="Ankyrin_rpt-contain_sf"/>
</dbReference>
<feature type="compositionally biased region" description="Basic and acidic residues" evidence="4">
    <location>
        <begin position="304"/>
        <end position="327"/>
    </location>
</feature>
<dbReference type="AlphaFoldDB" id="A0A0F7ULS6"/>
<dbReference type="InterPro" id="IPR002110">
    <property type="entry name" value="Ankyrin_rpt"/>
</dbReference>
<protein>
    <submittedName>
        <fullName evidence="5">Protamine P1, putative</fullName>
    </submittedName>
</protein>
<feature type="repeat" description="ANK" evidence="3">
    <location>
        <begin position="168"/>
        <end position="200"/>
    </location>
</feature>
<dbReference type="Pfam" id="PF12796">
    <property type="entry name" value="Ank_2"/>
    <property type="match status" value="1"/>
</dbReference>
<dbReference type="PANTHER" id="PTHR24171:SF8">
    <property type="entry name" value="BRCA1-ASSOCIATED RING DOMAIN PROTEIN 1"/>
    <property type="match status" value="1"/>
</dbReference>
<evidence type="ECO:0000256" key="4">
    <source>
        <dbReference type="SAM" id="MobiDB-lite"/>
    </source>
</evidence>
<dbReference type="SUPFAM" id="SSF48403">
    <property type="entry name" value="Ankyrin repeat"/>
    <property type="match status" value="1"/>
</dbReference>
<dbReference type="GO" id="GO:0004842">
    <property type="term" value="F:ubiquitin-protein transferase activity"/>
    <property type="evidence" value="ECO:0007669"/>
    <property type="project" value="TreeGrafter"/>
</dbReference>
<feature type="repeat" description="ANK" evidence="3">
    <location>
        <begin position="235"/>
        <end position="267"/>
    </location>
</feature>
<keyword evidence="2 3" id="KW-0040">ANK repeat</keyword>
<evidence type="ECO:0000313" key="5">
    <source>
        <dbReference type="EMBL" id="CEL69455.1"/>
    </source>
</evidence>
<feature type="region of interest" description="Disordered" evidence="4">
    <location>
        <begin position="1"/>
        <end position="127"/>
    </location>
</feature>
<feature type="compositionally biased region" description="Basic and acidic residues" evidence="4">
    <location>
        <begin position="381"/>
        <end position="397"/>
    </location>
</feature>
<dbReference type="PROSITE" id="PS50088">
    <property type="entry name" value="ANK_REPEAT"/>
    <property type="match status" value="3"/>
</dbReference>
<dbReference type="PANTHER" id="PTHR24171">
    <property type="entry name" value="ANKYRIN REPEAT DOMAIN-CONTAINING PROTEIN 39-RELATED"/>
    <property type="match status" value="1"/>
</dbReference>
<evidence type="ECO:0000256" key="3">
    <source>
        <dbReference type="PROSITE-ProRule" id="PRU00023"/>
    </source>
</evidence>